<dbReference type="Proteomes" id="UP000438760">
    <property type="component" value="Unassembled WGS sequence"/>
</dbReference>
<evidence type="ECO:0000259" key="4">
    <source>
        <dbReference type="Pfam" id="PF20257"/>
    </source>
</evidence>
<evidence type="ECO:0000313" key="5">
    <source>
        <dbReference type="EMBL" id="MTG97824.1"/>
    </source>
</evidence>
<keyword evidence="6" id="KW-1185">Reference proteome</keyword>
<dbReference type="Gene3D" id="3.40.50.10790">
    <property type="entry name" value="S-adenosyl-l-methionine hydroxide adenosyltransferase, N-terminal"/>
    <property type="match status" value="1"/>
</dbReference>
<feature type="domain" description="S-adenosyl-l-methionine hydroxide adenosyltransferase C-terminal" evidence="4">
    <location>
        <begin position="167"/>
        <end position="244"/>
    </location>
</feature>
<evidence type="ECO:0000259" key="3">
    <source>
        <dbReference type="Pfam" id="PF01887"/>
    </source>
</evidence>
<dbReference type="PANTHER" id="PTHR35092:SF1">
    <property type="entry name" value="CHLORINASE MJ1651"/>
    <property type="match status" value="1"/>
</dbReference>
<dbReference type="EMBL" id="WMJX01000010">
    <property type="protein sequence ID" value="MTG97824.1"/>
    <property type="molecule type" value="Genomic_DNA"/>
</dbReference>
<dbReference type="Gene3D" id="2.40.30.90">
    <property type="entry name" value="Bacterial fluorinating enzyme like"/>
    <property type="match status" value="1"/>
</dbReference>
<feature type="domain" description="S-adenosyl-l-methionine hydroxide adenosyltransferase N-terminal" evidence="3">
    <location>
        <begin position="5"/>
        <end position="142"/>
    </location>
</feature>
<comment type="caution">
    <text evidence="5">The sequence shown here is derived from an EMBL/GenBank/DDBJ whole genome shotgun (WGS) entry which is preliminary data.</text>
</comment>
<dbReference type="InterPro" id="IPR002747">
    <property type="entry name" value="SAM_OH_AdoTrfase"/>
</dbReference>
<dbReference type="InterPro" id="IPR023227">
    <property type="entry name" value="SAM_OH_AdoTrfase_C_sf"/>
</dbReference>
<gene>
    <name evidence="5" type="ORF">GJV76_06665</name>
</gene>
<dbReference type="PIRSF" id="PIRSF006779">
    <property type="entry name" value="UCP006779"/>
    <property type="match status" value="1"/>
</dbReference>
<organism evidence="5 6">
    <name type="scientific">Myroides albus</name>
    <dbReference type="NCBI Taxonomy" id="2562892"/>
    <lineage>
        <taxon>Bacteria</taxon>
        <taxon>Pseudomonadati</taxon>
        <taxon>Bacteroidota</taxon>
        <taxon>Flavobacteriia</taxon>
        <taxon>Flavobacteriales</taxon>
        <taxon>Flavobacteriaceae</taxon>
        <taxon>Myroides</taxon>
    </lineage>
</organism>
<name>A0A6I3LJ31_9FLAO</name>
<reference evidence="5 6" key="1">
    <citation type="submission" date="2019-11" db="EMBL/GenBank/DDBJ databases">
        <title>Genome of Strain BIT-d1.</title>
        <authorList>
            <person name="Yang Y."/>
        </authorList>
    </citation>
    <scope>NUCLEOTIDE SEQUENCE [LARGE SCALE GENOMIC DNA]</scope>
    <source>
        <strain evidence="5 6">BIT-d1</strain>
    </source>
</reference>
<dbReference type="InterPro" id="IPR023228">
    <property type="entry name" value="SAM_OH_AdoTrfase_N_sf"/>
</dbReference>
<evidence type="ECO:0000256" key="2">
    <source>
        <dbReference type="ARBA" id="ARBA00024035"/>
    </source>
</evidence>
<dbReference type="SUPFAM" id="SSF102522">
    <property type="entry name" value="Bacterial fluorinating enzyme, N-terminal domain"/>
    <property type="match status" value="1"/>
</dbReference>
<comment type="similarity">
    <text evidence="2">Belongs to the SAM hydrolase / SAM-dependent halogenase family.</text>
</comment>
<dbReference type="Pfam" id="PF01887">
    <property type="entry name" value="SAM_HAT_N"/>
    <property type="match status" value="1"/>
</dbReference>
<proteinExistence type="inferred from homology"/>
<sequence length="278" mass="30984">MQKIITLTTDFGYKDYYVGALKGKIYSNISNCNIVDISHGITSYNIEEAGFVIAATYNNFPKGTIHIVAVDAFISESTPAVCMKYNGHYFITVDNGVLTQLLSSDGFESAVYIHNDGSLRSNDLFVYCAYQLSEGRKLKSLGVEVESLTKLNRISDSLILEDNRISGKIVYEDTYGNLITNITKEAFDKIGRGKDFVIRVKSNSISRLNKYYADFKVTESMTLKDRAGDLLAVFNDLDLLVITIFYSRPNNPGGSPRTLLSLQLHDNISIEFAVEPIT</sequence>
<dbReference type="AlphaFoldDB" id="A0A6I3LJ31"/>
<dbReference type="InterPro" id="IPR046469">
    <property type="entry name" value="SAM_HAT_N"/>
</dbReference>
<protein>
    <recommendedName>
        <fullName evidence="7">SAM-dependent chlorinase/fluorinase</fullName>
    </recommendedName>
</protein>
<keyword evidence="1" id="KW-0949">S-adenosyl-L-methionine</keyword>
<evidence type="ECO:0008006" key="7">
    <source>
        <dbReference type="Google" id="ProtNLM"/>
    </source>
</evidence>
<dbReference type="RefSeq" id="WP_155091865.1">
    <property type="nucleotide sequence ID" value="NZ_CP102754.1"/>
</dbReference>
<dbReference type="InterPro" id="IPR046470">
    <property type="entry name" value="SAM_HAT_C"/>
</dbReference>
<accession>A0A6I3LJ31</accession>
<dbReference type="Pfam" id="PF20257">
    <property type="entry name" value="SAM_HAT_C"/>
    <property type="match status" value="1"/>
</dbReference>
<dbReference type="OrthoDB" id="9792195at2"/>
<evidence type="ECO:0000313" key="6">
    <source>
        <dbReference type="Proteomes" id="UP000438760"/>
    </source>
</evidence>
<dbReference type="SUPFAM" id="SSF101852">
    <property type="entry name" value="Bacterial fluorinating enzyme, C-terminal domain"/>
    <property type="match status" value="1"/>
</dbReference>
<evidence type="ECO:0000256" key="1">
    <source>
        <dbReference type="ARBA" id="ARBA00022691"/>
    </source>
</evidence>
<dbReference type="PANTHER" id="PTHR35092">
    <property type="entry name" value="CHLORINASE MJ1651"/>
    <property type="match status" value="1"/>
</dbReference>